<proteinExistence type="predicted"/>
<sequence length="99" mass="10286">MADATAAAEIMRPHVAAAVPEPNLAFALGHRYATDYANRLDTAGLLGTTAGGDEVKAQVRKVLEPHVSFRLATVLVDALSEAELLAEDLELGSAMGRGG</sequence>
<dbReference type="Proteomes" id="UP000624325">
    <property type="component" value="Unassembled WGS sequence"/>
</dbReference>
<accession>A0ABQ4CGS3</accession>
<organism evidence="1 2">
    <name type="scientific">Asanoa iriomotensis</name>
    <dbReference type="NCBI Taxonomy" id="234613"/>
    <lineage>
        <taxon>Bacteria</taxon>
        <taxon>Bacillati</taxon>
        <taxon>Actinomycetota</taxon>
        <taxon>Actinomycetes</taxon>
        <taxon>Micromonosporales</taxon>
        <taxon>Micromonosporaceae</taxon>
        <taxon>Asanoa</taxon>
    </lineage>
</organism>
<comment type="caution">
    <text evidence="1">The sequence shown here is derived from an EMBL/GenBank/DDBJ whole genome shotgun (WGS) entry which is preliminary data.</text>
</comment>
<evidence type="ECO:0000313" key="2">
    <source>
        <dbReference type="Proteomes" id="UP000624325"/>
    </source>
</evidence>
<name>A0ABQ4CGS3_9ACTN</name>
<reference evidence="1 2" key="1">
    <citation type="submission" date="2021-01" db="EMBL/GenBank/DDBJ databases">
        <title>Whole genome shotgun sequence of Asanoa iriomotensis NBRC 100142.</title>
        <authorList>
            <person name="Komaki H."/>
            <person name="Tamura T."/>
        </authorList>
    </citation>
    <scope>NUCLEOTIDE SEQUENCE [LARGE SCALE GENOMIC DNA]</scope>
    <source>
        <strain evidence="1 2">NBRC 100142</strain>
    </source>
</reference>
<dbReference type="RefSeq" id="WP_203708928.1">
    <property type="nucleotide sequence ID" value="NZ_BONC01000186.1"/>
</dbReference>
<keyword evidence="2" id="KW-1185">Reference proteome</keyword>
<dbReference type="EMBL" id="BONC01000186">
    <property type="protein sequence ID" value="GIF61965.1"/>
    <property type="molecule type" value="Genomic_DNA"/>
</dbReference>
<protein>
    <submittedName>
        <fullName evidence="1">Uncharacterized protein</fullName>
    </submittedName>
</protein>
<evidence type="ECO:0000313" key="1">
    <source>
        <dbReference type="EMBL" id="GIF61965.1"/>
    </source>
</evidence>
<gene>
    <name evidence="1" type="ORF">Air01nite_80600</name>
</gene>